<dbReference type="PANTHER" id="PTHR31435">
    <property type="entry name" value="PROTEIN NATD1"/>
    <property type="match status" value="1"/>
</dbReference>
<organism evidence="2 3">
    <name type="scientific">Croceibacterium salegens</name>
    <dbReference type="NCBI Taxonomy" id="1737568"/>
    <lineage>
        <taxon>Bacteria</taxon>
        <taxon>Pseudomonadati</taxon>
        <taxon>Pseudomonadota</taxon>
        <taxon>Alphaproteobacteria</taxon>
        <taxon>Sphingomonadales</taxon>
        <taxon>Erythrobacteraceae</taxon>
        <taxon>Croceibacterium</taxon>
    </lineage>
</organism>
<evidence type="ECO:0000313" key="3">
    <source>
        <dbReference type="Proteomes" id="UP000433652"/>
    </source>
</evidence>
<gene>
    <name evidence="2" type="ORF">GRI89_13740</name>
</gene>
<feature type="domain" description="N-acetyltransferase" evidence="1">
    <location>
        <begin position="9"/>
        <end position="96"/>
    </location>
</feature>
<name>A0A6I4T1R3_9SPHN</name>
<comment type="caution">
    <text evidence="2">The sequence shown here is derived from an EMBL/GenBank/DDBJ whole genome shotgun (WGS) entry which is preliminary data.</text>
</comment>
<keyword evidence="2" id="KW-0808">Transferase</keyword>
<dbReference type="Gene3D" id="3.40.630.30">
    <property type="match status" value="1"/>
</dbReference>
<evidence type="ECO:0000259" key="1">
    <source>
        <dbReference type="PROSITE" id="PS51729"/>
    </source>
</evidence>
<dbReference type="Pfam" id="PF14542">
    <property type="entry name" value="Acetyltransf_CG"/>
    <property type="match status" value="1"/>
</dbReference>
<dbReference type="SUPFAM" id="SSF55729">
    <property type="entry name" value="Acyl-CoA N-acyltransferases (Nat)"/>
    <property type="match status" value="1"/>
</dbReference>
<dbReference type="CDD" id="cd04301">
    <property type="entry name" value="NAT_SF"/>
    <property type="match status" value="1"/>
</dbReference>
<dbReference type="PANTHER" id="PTHR31435:SF9">
    <property type="entry name" value="PROTEIN NATD1"/>
    <property type="match status" value="1"/>
</dbReference>
<dbReference type="AlphaFoldDB" id="A0A6I4T1R3"/>
<dbReference type="InterPro" id="IPR031165">
    <property type="entry name" value="GNAT_YJDJ"/>
</dbReference>
<dbReference type="InterPro" id="IPR016181">
    <property type="entry name" value="Acyl_CoA_acyltransferase"/>
</dbReference>
<keyword evidence="3" id="KW-1185">Reference proteome</keyword>
<proteinExistence type="predicted"/>
<sequence>MPSIAVRREGDAHRGAYKAVVPGGGRDAELTWTARGEARIANHTYVPPDLRGRGIATALVEALIADARAEGFKIDPQCSYVAAAFRRHPEWADLLAELPS</sequence>
<dbReference type="Proteomes" id="UP000433652">
    <property type="component" value="Unassembled WGS sequence"/>
</dbReference>
<evidence type="ECO:0000313" key="2">
    <source>
        <dbReference type="EMBL" id="MXO60602.1"/>
    </source>
</evidence>
<dbReference type="EMBL" id="WTYM01000052">
    <property type="protein sequence ID" value="MXO60602.1"/>
    <property type="molecule type" value="Genomic_DNA"/>
</dbReference>
<accession>A0A6I4T1R3</accession>
<protein>
    <submittedName>
        <fullName evidence="2">GNAT family N-acetyltransferase</fullName>
    </submittedName>
</protein>
<dbReference type="InterPro" id="IPR045057">
    <property type="entry name" value="Gcn5-rel_NAT"/>
</dbReference>
<dbReference type="RefSeq" id="WP_159796710.1">
    <property type="nucleotide sequence ID" value="NZ_WTYM01000052.1"/>
</dbReference>
<dbReference type="GO" id="GO:0016740">
    <property type="term" value="F:transferase activity"/>
    <property type="evidence" value="ECO:0007669"/>
    <property type="project" value="UniProtKB-KW"/>
</dbReference>
<reference evidence="2 3" key="1">
    <citation type="submission" date="2019-12" db="EMBL/GenBank/DDBJ databases">
        <title>Genomic-based taxomic classification of the family Erythrobacteraceae.</title>
        <authorList>
            <person name="Xu L."/>
        </authorList>
    </citation>
    <scope>NUCLEOTIDE SEQUENCE [LARGE SCALE GENOMIC DNA]</scope>
    <source>
        <strain evidence="2 3">MCCC 1K01500</strain>
    </source>
</reference>
<dbReference type="PROSITE" id="PS51729">
    <property type="entry name" value="GNAT_YJDJ"/>
    <property type="match status" value="1"/>
</dbReference>
<dbReference type="OrthoDB" id="9800945at2"/>